<dbReference type="PANTHER" id="PTHR12526">
    <property type="entry name" value="GLYCOSYLTRANSFERASE"/>
    <property type="match status" value="1"/>
</dbReference>
<organism evidence="4 5">
    <name type="scientific">Microbacterium jejuense</name>
    <dbReference type="NCBI Taxonomy" id="1263637"/>
    <lineage>
        <taxon>Bacteria</taxon>
        <taxon>Bacillati</taxon>
        <taxon>Actinomycetota</taxon>
        <taxon>Actinomycetes</taxon>
        <taxon>Micrococcales</taxon>
        <taxon>Microbacteriaceae</taxon>
        <taxon>Microbacterium</taxon>
    </lineage>
</organism>
<dbReference type="EMBL" id="JAEUAW010000007">
    <property type="protein sequence ID" value="MBW9094151.1"/>
    <property type="molecule type" value="Genomic_DNA"/>
</dbReference>
<proteinExistence type="predicted"/>
<dbReference type="Pfam" id="PF00534">
    <property type="entry name" value="Glycos_transf_1"/>
    <property type="match status" value="1"/>
</dbReference>
<comment type="caution">
    <text evidence="4">The sequence shown here is derived from an EMBL/GenBank/DDBJ whole genome shotgun (WGS) entry which is preliminary data.</text>
</comment>
<evidence type="ECO:0000259" key="3">
    <source>
        <dbReference type="Pfam" id="PF00534"/>
    </source>
</evidence>
<reference evidence="4 5" key="1">
    <citation type="journal article" date="2021" name="MBio">
        <title>Poor Competitiveness of Bradyrhizobium in Pigeon Pea Root Colonization in Indian Soils.</title>
        <authorList>
            <person name="Chalasani D."/>
            <person name="Basu A."/>
            <person name="Pullabhotla S.V.S.R.N."/>
            <person name="Jorrin B."/>
            <person name="Neal A.L."/>
            <person name="Poole P.S."/>
            <person name="Podile A.R."/>
            <person name="Tkacz A."/>
        </authorList>
    </citation>
    <scope>NUCLEOTIDE SEQUENCE [LARGE SCALE GENOMIC DNA]</scope>
    <source>
        <strain evidence="4 5">HU14</strain>
    </source>
</reference>
<gene>
    <name evidence="4" type="ORF">JNB62_10695</name>
</gene>
<name>A0ABS7HPH9_9MICO</name>
<feature type="region of interest" description="Disordered" evidence="2">
    <location>
        <begin position="159"/>
        <end position="179"/>
    </location>
</feature>
<dbReference type="InterPro" id="IPR001296">
    <property type="entry name" value="Glyco_trans_1"/>
</dbReference>
<evidence type="ECO:0000256" key="1">
    <source>
        <dbReference type="ARBA" id="ARBA00022679"/>
    </source>
</evidence>
<dbReference type="Gene3D" id="3.40.50.2000">
    <property type="entry name" value="Glycogen Phosphorylase B"/>
    <property type="match status" value="2"/>
</dbReference>
<dbReference type="CDD" id="cd03801">
    <property type="entry name" value="GT4_PimA-like"/>
    <property type="match status" value="1"/>
</dbReference>
<evidence type="ECO:0000313" key="4">
    <source>
        <dbReference type="EMBL" id="MBW9094151.1"/>
    </source>
</evidence>
<dbReference type="Proteomes" id="UP001196843">
    <property type="component" value="Unassembled WGS sequence"/>
</dbReference>
<dbReference type="RefSeq" id="WP_220300870.1">
    <property type="nucleotide sequence ID" value="NZ_JAEUAW010000007.1"/>
</dbReference>
<keyword evidence="1" id="KW-0808">Transferase</keyword>
<protein>
    <submittedName>
        <fullName evidence="4">Glycosyltransferase family 4 protein</fullName>
    </submittedName>
</protein>
<accession>A0ABS7HPH9</accession>
<sequence>MTFVTGSRVIWGAELSLLSLAQNFPEPPDLITSNPALATAWLSSVQRPATLLSARAGRLTRNAGFFWPIMRAAKTADVIVVFDFYLLPTVLLLKPFLRARSTRVVVDVHDAQNRNHRRRVYFEMMRVCDLAIAVSDFVLRQLPHGPAARRRIYRPVTLASRGETSPASSRDAPDGAPRVGLVGQISPDKNLEAALRAIAQAGAPAQVVMRGGTTEGNRGYHAEIVNLARELFGDDFSDEGRVPQNAAMKGLDILVLTNDNEPFGRVAAEAQLAGVLAVGPDAGGIGEILTDGETGFTYRVDERGSLADAIRRAIRECSSGTGVVERARQNALDLFDPARQSREYFDALQRA</sequence>
<keyword evidence="5" id="KW-1185">Reference proteome</keyword>
<feature type="domain" description="Glycosyl transferase family 1" evidence="3">
    <location>
        <begin position="172"/>
        <end position="316"/>
    </location>
</feature>
<evidence type="ECO:0000313" key="5">
    <source>
        <dbReference type="Proteomes" id="UP001196843"/>
    </source>
</evidence>
<evidence type="ECO:0000256" key="2">
    <source>
        <dbReference type="SAM" id="MobiDB-lite"/>
    </source>
</evidence>
<dbReference type="SUPFAM" id="SSF53756">
    <property type="entry name" value="UDP-Glycosyltransferase/glycogen phosphorylase"/>
    <property type="match status" value="1"/>
</dbReference>